<comment type="similarity">
    <text evidence="1">Belongs to the DnaB/DnaD family.</text>
</comment>
<dbReference type="Proteomes" id="UP000051155">
    <property type="component" value="Unassembled WGS sequence"/>
</dbReference>
<dbReference type="Pfam" id="PF07261">
    <property type="entry name" value="DnaB_2"/>
    <property type="match status" value="1"/>
</dbReference>
<dbReference type="PANTHER" id="PTHR37293:SF5">
    <property type="entry name" value="DNA REPLICATION PROTEIN"/>
    <property type="match status" value="1"/>
</dbReference>
<name>A0A0R1Q282_9LACO</name>
<reference evidence="4 5" key="1">
    <citation type="journal article" date="2015" name="Genome Announc.">
        <title>Expanding the biotechnology potential of lactobacilli through comparative genomics of 213 strains and associated genera.</title>
        <authorList>
            <person name="Sun Z."/>
            <person name="Harris H.M."/>
            <person name="McCann A."/>
            <person name="Guo C."/>
            <person name="Argimon S."/>
            <person name="Zhang W."/>
            <person name="Yang X."/>
            <person name="Jeffery I.B."/>
            <person name="Cooney J.C."/>
            <person name="Kagawa T.F."/>
            <person name="Liu W."/>
            <person name="Song Y."/>
            <person name="Salvetti E."/>
            <person name="Wrobel A."/>
            <person name="Rasinkangas P."/>
            <person name="Parkhill J."/>
            <person name="Rea M.C."/>
            <person name="O'Sullivan O."/>
            <person name="Ritari J."/>
            <person name="Douillard F.P."/>
            <person name="Paul Ross R."/>
            <person name="Yang R."/>
            <person name="Briner A.E."/>
            <person name="Felis G.E."/>
            <person name="de Vos W.M."/>
            <person name="Barrangou R."/>
            <person name="Klaenhammer T.R."/>
            <person name="Caufield P.W."/>
            <person name="Cui Y."/>
            <person name="Zhang H."/>
            <person name="O'Toole P.W."/>
        </authorList>
    </citation>
    <scope>NUCLEOTIDE SEQUENCE [LARGE SCALE GENOMIC DNA]</scope>
    <source>
        <strain evidence="4 5">DSM 19971</strain>
    </source>
</reference>
<dbReference type="EMBL" id="AZEG01000002">
    <property type="protein sequence ID" value="KRL38765.1"/>
    <property type="molecule type" value="Genomic_DNA"/>
</dbReference>
<feature type="domain" description="DnaB/C C-terminal" evidence="3">
    <location>
        <begin position="176"/>
        <end position="237"/>
    </location>
</feature>
<evidence type="ECO:0000313" key="5">
    <source>
        <dbReference type="Proteomes" id="UP000051155"/>
    </source>
</evidence>
<feature type="compositionally biased region" description="Low complexity" evidence="2">
    <location>
        <begin position="135"/>
        <end position="152"/>
    </location>
</feature>
<organism evidence="4 5">
    <name type="scientific">Liquorilactobacillus uvarum DSM 19971</name>
    <dbReference type="NCBI Taxonomy" id="1423812"/>
    <lineage>
        <taxon>Bacteria</taxon>
        <taxon>Bacillati</taxon>
        <taxon>Bacillota</taxon>
        <taxon>Bacilli</taxon>
        <taxon>Lactobacillales</taxon>
        <taxon>Lactobacillaceae</taxon>
        <taxon>Liquorilactobacillus</taxon>
    </lineage>
</organism>
<feature type="region of interest" description="Disordered" evidence="2">
    <location>
        <begin position="99"/>
        <end position="159"/>
    </location>
</feature>
<keyword evidence="5" id="KW-1185">Reference proteome</keyword>
<dbReference type="PATRIC" id="fig|1423812.3.peg.897"/>
<dbReference type="InterPro" id="IPR034829">
    <property type="entry name" value="DnaD-like_sf"/>
</dbReference>
<accession>A0A0R1Q282</accession>
<gene>
    <name evidence="4" type="ORF">FD20_GL000832</name>
</gene>
<evidence type="ECO:0000256" key="1">
    <source>
        <dbReference type="ARBA" id="ARBA00093462"/>
    </source>
</evidence>
<comment type="caution">
    <text evidence="4">The sequence shown here is derived from an EMBL/GenBank/DDBJ whole genome shotgun (WGS) entry which is preliminary data.</text>
</comment>
<evidence type="ECO:0000259" key="3">
    <source>
        <dbReference type="Pfam" id="PF07261"/>
    </source>
</evidence>
<dbReference type="Pfam" id="PF13730">
    <property type="entry name" value="HTH_36"/>
    <property type="match status" value="1"/>
</dbReference>
<evidence type="ECO:0000256" key="2">
    <source>
        <dbReference type="SAM" id="MobiDB-lite"/>
    </source>
</evidence>
<dbReference type="Gene3D" id="1.10.10.630">
    <property type="entry name" value="DnaD domain-like"/>
    <property type="match status" value="1"/>
</dbReference>
<dbReference type="InterPro" id="IPR006343">
    <property type="entry name" value="DnaB/C_C"/>
</dbReference>
<evidence type="ECO:0000313" key="4">
    <source>
        <dbReference type="EMBL" id="KRL38765.1"/>
    </source>
</evidence>
<dbReference type="SUPFAM" id="SSF158499">
    <property type="entry name" value="DnaD domain-like"/>
    <property type="match status" value="1"/>
</dbReference>
<protein>
    <recommendedName>
        <fullName evidence="3">DnaB/C C-terminal domain-containing protein</fullName>
    </recommendedName>
</protein>
<dbReference type="NCBIfam" id="TIGR01446">
    <property type="entry name" value="DnaD_dom"/>
    <property type="match status" value="1"/>
</dbReference>
<dbReference type="InterPro" id="IPR053162">
    <property type="entry name" value="DnaD"/>
</dbReference>
<sequence length="291" mass="33494">MEGNKMKEQPSYYSILTANVRYDSRLKGDEKVLFSEITALATKQGFCYATNSYFVDVFSNVTKGTISRRINHLKELGYLKIVLIRDENKQIKQRRMYPTTDPIINSDDTPIRKTEGDPIVSSDDTPIVRTDKGSTTRSFNTTRVNSSSSTRTESQKTETKELRPNAFLYLQQKRIPLSGISQPVFLDFISELGNEVVVHAIDYMLDNGASSFSYLRKILNSYSKHNIKTVKDALKYEEEYKQKQQNKIYGKPVIQKETLPDWSHKSGPQVSDEERAAIKKRLQKFHKKEIN</sequence>
<dbReference type="AlphaFoldDB" id="A0A0R1Q282"/>
<proteinExistence type="inferred from homology"/>
<dbReference type="STRING" id="1423812.FD20_GL000832"/>
<dbReference type="PANTHER" id="PTHR37293">
    <property type="entry name" value="PHAGE REPLICATION PROTEIN-RELATED"/>
    <property type="match status" value="1"/>
</dbReference>
<dbReference type="OrthoDB" id="1821976at2"/>